<reference evidence="1 2" key="1">
    <citation type="submission" date="2024-09" db="EMBL/GenBank/DDBJ databases">
        <authorList>
            <person name="Sun Q."/>
            <person name="Mori K."/>
        </authorList>
    </citation>
    <scope>NUCLEOTIDE SEQUENCE [LARGE SCALE GENOMIC DNA]</scope>
    <source>
        <strain evidence="1 2">CCM 7609</strain>
    </source>
</reference>
<gene>
    <name evidence="1" type="ORF">ACFFX0_13615</name>
</gene>
<proteinExistence type="predicted"/>
<dbReference type="Proteomes" id="UP001589575">
    <property type="component" value="Unassembled WGS sequence"/>
</dbReference>
<accession>A0ABV5G0I3</accession>
<sequence>MAMTVDEICGGSTLDVDRTVDNTVDVAASSAGRTIPRVNTHVPRHLLRRADSRVILVTYRSIRN</sequence>
<evidence type="ECO:0000313" key="1">
    <source>
        <dbReference type="EMBL" id="MFB9072184.1"/>
    </source>
</evidence>
<protein>
    <submittedName>
        <fullName evidence="1">Uncharacterized protein</fullName>
    </submittedName>
</protein>
<name>A0ABV5G0I3_9MICC</name>
<organism evidence="1 2">
    <name type="scientific">Citricoccus parietis</name>
    <dbReference type="NCBI Taxonomy" id="592307"/>
    <lineage>
        <taxon>Bacteria</taxon>
        <taxon>Bacillati</taxon>
        <taxon>Actinomycetota</taxon>
        <taxon>Actinomycetes</taxon>
        <taxon>Micrococcales</taxon>
        <taxon>Micrococcaceae</taxon>
        <taxon>Citricoccus</taxon>
    </lineage>
</organism>
<comment type="caution">
    <text evidence="1">The sequence shown here is derived from an EMBL/GenBank/DDBJ whole genome shotgun (WGS) entry which is preliminary data.</text>
</comment>
<dbReference type="EMBL" id="JBHMFI010000001">
    <property type="protein sequence ID" value="MFB9072184.1"/>
    <property type="molecule type" value="Genomic_DNA"/>
</dbReference>
<evidence type="ECO:0000313" key="2">
    <source>
        <dbReference type="Proteomes" id="UP001589575"/>
    </source>
</evidence>
<keyword evidence="2" id="KW-1185">Reference proteome</keyword>